<accession>A0A1Y1NA05</accession>
<organism evidence="2">
    <name type="scientific">Photinus pyralis</name>
    <name type="common">Common eastern firefly</name>
    <name type="synonym">Lampyris pyralis</name>
    <dbReference type="NCBI Taxonomy" id="7054"/>
    <lineage>
        <taxon>Eukaryota</taxon>
        <taxon>Metazoa</taxon>
        <taxon>Ecdysozoa</taxon>
        <taxon>Arthropoda</taxon>
        <taxon>Hexapoda</taxon>
        <taxon>Insecta</taxon>
        <taxon>Pterygota</taxon>
        <taxon>Neoptera</taxon>
        <taxon>Endopterygota</taxon>
        <taxon>Coleoptera</taxon>
        <taxon>Polyphaga</taxon>
        <taxon>Elateriformia</taxon>
        <taxon>Elateroidea</taxon>
        <taxon>Lampyridae</taxon>
        <taxon>Lampyrinae</taxon>
        <taxon>Photinus</taxon>
    </lineage>
</organism>
<keyword evidence="1" id="KW-0812">Transmembrane</keyword>
<name>A0A1Y1NA05_PHOPY</name>
<keyword evidence="1" id="KW-0472">Membrane</keyword>
<dbReference type="EMBL" id="GEZM01008486">
    <property type="protein sequence ID" value="JAV94751.1"/>
    <property type="molecule type" value="Transcribed_RNA"/>
</dbReference>
<dbReference type="AlphaFoldDB" id="A0A1Y1NA05"/>
<proteinExistence type="predicted"/>
<evidence type="ECO:0000313" key="2">
    <source>
        <dbReference type="EMBL" id="JAV94751.1"/>
    </source>
</evidence>
<sequence>MAYMLYTLWSNSSAAGGTCTHTYSPSNLPSQDDRGIMMGYPTKKSRDVKIMQRGNISKVLKIFEFGIQAWPVLLFFSCFLSLLLVTIIGLALVVYFFPFEVDLIKTHWNGRVGQDALVVLERKAFDGQRI</sequence>
<evidence type="ECO:0000256" key="1">
    <source>
        <dbReference type="SAM" id="Phobius"/>
    </source>
</evidence>
<reference evidence="2" key="1">
    <citation type="journal article" date="2016" name="Sci. Rep.">
        <title>Molecular characterization of firefly nuptial gifts: a multi-omics approach sheds light on postcopulatory sexual selection.</title>
        <authorList>
            <person name="Al-Wathiqui N."/>
            <person name="Fallon T.R."/>
            <person name="South A."/>
            <person name="Weng J.K."/>
            <person name="Lewis S.M."/>
        </authorList>
    </citation>
    <scope>NUCLEOTIDE SEQUENCE</scope>
</reference>
<feature type="transmembrane region" description="Helical" evidence="1">
    <location>
        <begin position="73"/>
        <end position="97"/>
    </location>
</feature>
<keyword evidence="1" id="KW-1133">Transmembrane helix</keyword>
<protein>
    <submittedName>
        <fullName evidence="2">Uncharacterized protein</fullName>
    </submittedName>
</protein>